<reference evidence="1" key="1">
    <citation type="submission" date="2021-02" db="EMBL/GenBank/DDBJ databases">
        <authorList>
            <person name="Nowell W R."/>
        </authorList>
    </citation>
    <scope>NUCLEOTIDE SEQUENCE</scope>
</reference>
<dbReference type="Proteomes" id="UP000663823">
    <property type="component" value="Unassembled WGS sequence"/>
</dbReference>
<name>A0A819XA32_9BILA</name>
<evidence type="ECO:0000313" key="1">
    <source>
        <dbReference type="EMBL" id="CAF4138872.1"/>
    </source>
</evidence>
<dbReference type="EMBL" id="CAJOAX010014036">
    <property type="protein sequence ID" value="CAF4138872.1"/>
    <property type="molecule type" value="Genomic_DNA"/>
</dbReference>
<dbReference type="AlphaFoldDB" id="A0A819XA32"/>
<evidence type="ECO:0000313" key="2">
    <source>
        <dbReference type="Proteomes" id="UP000663823"/>
    </source>
</evidence>
<protein>
    <submittedName>
        <fullName evidence="1">Uncharacterized protein</fullName>
    </submittedName>
</protein>
<gene>
    <name evidence="1" type="ORF">OTI717_LOCUS35633</name>
</gene>
<feature type="non-terminal residue" evidence="1">
    <location>
        <position position="1"/>
    </location>
</feature>
<accession>A0A819XA32</accession>
<organism evidence="1 2">
    <name type="scientific">Rotaria sordida</name>
    <dbReference type="NCBI Taxonomy" id="392033"/>
    <lineage>
        <taxon>Eukaryota</taxon>
        <taxon>Metazoa</taxon>
        <taxon>Spiralia</taxon>
        <taxon>Gnathifera</taxon>
        <taxon>Rotifera</taxon>
        <taxon>Eurotatoria</taxon>
        <taxon>Bdelloidea</taxon>
        <taxon>Philodinida</taxon>
        <taxon>Philodinidae</taxon>
        <taxon>Rotaria</taxon>
    </lineage>
</organism>
<sequence>MDETLNELLLQHRAFDLPKIFTVFHHVLKEKRFLIQNGDNKGEIDWHINDYALHSTFLKLADRCVMKLTVGDFRPYSFDVMND</sequence>
<comment type="caution">
    <text evidence="1">The sequence shown here is derived from an EMBL/GenBank/DDBJ whole genome shotgun (WGS) entry which is preliminary data.</text>
</comment>
<proteinExistence type="predicted"/>